<reference evidence="2" key="1">
    <citation type="submission" date="2014-11" db="EMBL/GenBank/DDBJ databases">
        <authorList>
            <person name="Amaro Gonzalez C."/>
        </authorList>
    </citation>
    <scope>NUCLEOTIDE SEQUENCE</scope>
</reference>
<sequence length="55" mass="5974">MRTEPCKDQLTTTSSKQHHDEGVLDSGCPPCSSVSRNTVSEPEMYSVLGAQMVFA</sequence>
<organism evidence="2">
    <name type="scientific">Anguilla anguilla</name>
    <name type="common">European freshwater eel</name>
    <name type="synonym">Muraena anguilla</name>
    <dbReference type="NCBI Taxonomy" id="7936"/>
    <lineage>
        <taxon>Eukaryota</taxon>
        <taxon>Metazoa</taxon>
        <taxon>Chordata</taxon>
        <taxon>Craniata</taxon>
        <taxon>Vertebrata</taxon>
        <taxon>Euteleostomi</taxon>
        <taxon>Actinopterygii</taxon>
        <taxon>Neopterygii</taxon>
        <taxon>Teleostei</taxon>
        <taxon>Anguilliformes</taxon>
        <taxon>Anguillidae</taxon>
        <taxon>Anguilla</taxon>
    </lineage>
</organism>
<dbReference type="AlphaFoldDB" id="A0A0E9XJR9"/>
<accession>A0A0E9XJR9</accession>
<protein>
    <submittedName>
        <fullName evidence="2">Uncharacterized protein</fullName>
    </submittedName>
</protein>
<dbReference type="EMBL" id="GBXM01006497">
    <property type="protein sequence ID" value="JAI02081.1"/>
    <property type="molecule type" value="Transcribed_RNA"/>
</dbReference>
<name>A0A0E9XJR9_ANGAN</name>
<evidence type="ECO:0000313" key="2">
    <source>
        <dbReference type="EMBL" id="JAI02081.1"/>
    </source>
</evidence>
<reference evidence="2" key="2">
    <citation type="journal article" date="2015" name="Fish Shellfish Immunol.">
        <title>Early steps in the European eel (Anguilla anguilla)-Vibrio vulnificus interaction in the gills: Role of the RtxA13 toxin.</title>
        <authorList>
            <person name="Callol A."/>
            <person name="Pajuelo D."/>
            <person name="Ebbesson L."/>
            <person name="Teles M."/>
            <person name="MacKenzie S."/>
            <person name="Amaro C."/>
        </authorList>
    </citation>
    <scope>NUCLEOTIDE SEQUENCE</scope>
</reference>
<proteinExistence type="predicted"/>
<feature type="region of interest" description="Disordered" evidence="1">
    <location>
        <begin position="1"/>
        <end position="30"/>
    </location>
</feature>
<evidence type="ECO:0000256" key="1">
    <source>
        <dbReference type="SAM" id="MobiDB-lite"/>
    </source>
</evidence>